<gene>
    <name evidence="2" type="ORF">SAV31267_082390</name>
</gene>
<dbReference type="Proteomes" id="UP000299211">
    <property type="component" value="Unassembled WGS sequence"/>
</dbReference>
<organism evidence="2 3">
    <name type="scientific">Streptomyces avermitilis</name>
    <dbReference type="NCBI Taxonomy" id="33903"/>
    <lineage>
        <taxon>Bacteria</taxon>
        <taxon>Bacillati</taxon>
        <taxon>Actinomycetota</taxon>
        <taxon>Actinomycetes</taxon>
        <taxon>Kitasatosporales</taxon>
        <taxon>Streptomycetaceae</taxon>
        <taxon>Streptomyces</taxon>
    </lineage>
</organism>
<protein>
    <recommendedName>
        <fullName evidence="1">Mannosylglycerate hydrolase MGH1-like glycoside hydrolase domain-containing protein</fullName>
    </recommendedName>
</protein>
<dbReference type="AlphaFoldDB" id="A0A4D4N437"/>
<name>A0A4D4N437_STRAX</name>
<dbReference type="GO" id="GO:0005975">
    <property type="term" value="P:carbohydrate metabolic process"/>
    <property type="evidence" value="ECO:0007669"/>
    <property type="project" value="InterPro"/>
</dbReference>
<dbReference type="SUPFAM" id="SSF48208">
    <property type="entry name" value="Six-hairpin glycosidases"/>
    <property type="match status" value="1"/>
</dbReference>
<evidence type="ECO:0000259" key="1">
    <source>
        <dbReference type="Pfam" id="PF22422"/>
    </source>
</evidence>
<sequence>MGHLLNSGILLDDEERRQVAEALVSEELRTPWGIRTRSARLPGFNPFSYHGGSVWAHDSAIAVHGLATAGFAAEAAALIDGMLDAAAHFDHQLPELYAAYPSPRFGRPAPFPPSCRPQAWAAASATLLCSAMLGLEADVPRRRLTVRPIAPSLMGLNSPYSVRGLRLGADTVDVRVDTHGGTEVLGIDGKHWHIAAPAPCTT</sequence>
<dbReference type="InterPro" id="IPR008928">
    <property type="entry name" value="6-hairpin_glycosidase_sf"/>
</dbReference>
<dbReference type="InterPro" id="IPR054491">
    <property type="entry name" value="MGH1-like_GH"/>
</dbReference>
<comment type="caution">
    <text evidence="2">The sequence shown here is derived from an EMBL/GenBank/DDBJ whole genome shotgun (WGS) entry which is preliminary data.</text>
</comment>
<dbReference type="Gene3D" id="1.50.10.10">
    <property type="match status" value="1"/>
</dbReference>
<reference evidence="2 3" key="1">
    <citation type="submission" date="2019-04" db="EMBL/GenBank/DDBJ databases">
        <title>Draft genome sequences of Streptomyces avermitilis ATCC 31267.</title>
        <authorList>
            <person name="Komaki H."/>
            <person name="Tamura T."/>
            <person name="Hosoyama A."/>
        </authorList>
    </citation>
    <scope>NUCLEOTIDE SEQUENCE [LARGE SCALE GENOMIC DNA]</scope>
    <source>
        <strain evidence="2 3">ATCC 31267</strain>
    </source>
</reference>
<dbReference type="EMBL" id="BJHY01000001">
    <property type="protein sequence ID" value="GDY78754.1"/>
    <property type="molecule type" value="Genomic_DNA"/>
</dbReference>
<dbReference type="InterPro" id="IPR012341">
    <property type="entry name" value="6hp_glycosidase-like_sf"/>
</dbReference>
<evidence type="ECO:0000313" key="3">
    <source>
        <dbReference type="Proteomes" id="UP000299211"/>
    </source>
</evidence>
<evidence type="ECO:0000313" key="2">
    <source>
        <dbReference type="EMBL" id="GDY78754.1"/>
    </source>
</evidence>
<feature type="domain" description="Mannosylglycerate hydrolase MGH1-like glycoside hydrolase" evidence="1">
    <location>
        <begin position="11"/>
        <end position="90"/>
    </location>
</feature>
<dbReference type="Pfam" id="PF22422">
    <property type="entry name" value="MGH1-like_GH"/>
    <property type="match status" value="1"/>
</dbReference>
<proteinExistence type="predicted"/>
<accession>A0A4D4N437</accession>